<protein>
    <submittedName>
        <fullName evidence="1">Uncharacterized protein</fullName>
    </submittedName>
</protein>
<evidence type="ECO:0000313" key="1">
    <source>
        <dbReference type="Ensembl" id="ENSSSCP00015007588.1"/>
    </source>
</evidence>
<dbReference type="PANTHER" id="PTHR11243:SF22">
    <property type="entry name" value="GROWTH FACTOR RECEPTOR-BOUND PROTEIN 14"/>
    <property type="match status" value="1"/>
</dbReference>
<dbReference type="Ensembl" id="ENSSSCT00015019406.1">
    <property type="protein sequence ID" value="ENSSSCP00015007588.1"/>
    <property type="gene ID" value="ENSSSCG00015014665.1"/>
</dbReference>
<dbReference type="Gene3D" id="3.30.505.10">
    <property type="entry name" value="SH2 domain"/>
    <property type="match status" value="1"/>
</dbReference>
<dbReference type="Pfam" id="PF00017">
    <property type="entry name" value="SH2"/>
    <property type="match status" value="1"/>
</dbReference>
<dbReference type="InterPro" id="IPR039664">
    <property type="entry name" value="GRB/APBB1IP"/>
</dbReference>
<dbReference type="SUPFAM" id="SSF55550">
    <property type="entry name" value="SH2 domain"/>
    <property type="match status" value="1"/>
</dbReference>
<sequence length="123" mass="14143">MTQKLKQYADASFSVTQLHVDTQFPSRKRTSANIDANTALYQLLVFLVRDSQSNPKTFVLSMSHGQKIKHFQIIPVEDDGEMFHTLDDGHTRFTDLIQLVEFYQLNKGVLPCKLKHYCARIAL</sequence>
<evidence type="ECO:0000313" key="2">
    <source>
        <dbReference type="Proteomes" id="UP000694726"/>
    </source>
</evidence>
<dbReference type="SMART" id="SM00252">
    <property type="entry name" value="SH2"/>
    <property type="match status" value="1"/>
</dbReference>
<reference evidence="1" key="1">
    <citation type="submission" date="2025-08" db="UniProtKB">
        <authorList>
            <consortium name="Ensembl"/>
        </authorList>
    </citation>
    <scope>IDENTIFICATION</scope>
</reference>
<organism evidence="1 2">
    <name type="scientific">Sus scrofa</name>
    <name type="common">Pig</name>
    <dbReference type="NCBI Taxonomy" id="9823"/>
    <lineage>
        <taxon>Eukaryota</taxon>
        <taxon>Metazoa</taxon>
        <taxon>Chordata</taxon>
        <taxon>Craniata</taxon>
        <taxon>Vertebrata</taxon>
        <taxon>Euteleostomi</taxon>
        <taxon>Mammalia</taxon>
        <taxon>Eutheria</taxon>
        <taxon>Laurasiatheria</taxon>
        <taxon>Artiodactyla</taxon>
        <taxon>Suina</taxon>
        <taxon>Suidae</taxon>
        <taxon>Sus</taxon>
    </lineage>
</organism>
<accession>A0A8D0M4L5</accession>
<dbReference type="Proteomes" id="UP000694726">
    <property type="component" value="Unplaced"/>
</dbReference>
<dbReference type="InterPro" id="IPR036860">
    <property type="entry name" value="SH2_dom_sf"/>
</dbReference>
<dbReference type="PROSITE" id="PS50001">
    <property type="entry name" value="SH2"/>
    <property type="match status" value="1"/>
</dbReference>
<dbReference type="InterPro" id="IPR000980">
    <property type="entry name" value="SH2"/>
</dbReference>
<dbReference type="AlphaFoldDB" id="A0A8D0M4L5"/>
<dbReference type="PANTHER" id="PTHR11243">
    <property type="entry name" value="GROWTH FACTOR RECEPTOR-BOUND PROTEIN"/>
    <property type="match status" value="1"/>
</dbReference>
<name>A0A8D0M4L5_PIG</name>
<proteinExistence type="predicted"/>